<dbReference type="Proteomes" id="UP001153334">
    <property type="component" value="Unassembled WGS sequence"/>
</dbReference>
<evidence type="ECO:0000313" key="1">
    <source>
        <dbReference type="EMBL" id="KAJ8107854.1"/>
    </source>
</evidence>
<keyword evidence="2" id="KW-1185">Reference proteome</keyword>
<accession>A0ACC2HXN6</accession>
<proteinExistence type="predicted"/>
<evidence type="ECO:0000313" key="2">
    <source>
        <dbReference type="Proteomes" id="UP001153334"/>
    </source>
</evidence>
<dbReference type="EMBL" id="JAPESX010002424">
    <property type="protein sequence ID" value="KAJ8107854.1"/>
    <property type="molecule type" value="Genomic_DNA"/>
</dbReference>
<comment type="caution">
    <text evidence="1">The sequence shown here is derived from an EMBL/GenBank/DDBJ whole genome shotgun (WGS) entry which is preliminary data.</text>
</comment>
<organism evidence="1 2">
    <name type="scientific">Nemania bipapillata</name>
    <dbReference type="NCBI Taxonomy" id="110536"/>
    <lineage>
        <taxon>Eukaryota</taxon>
        <taxon>Fungi</taxon>
        <taxon>Dikarya</taxon>
        <taxon>Ascomycota</taxon>
        <taxon>Pezizomycotina</taxon>
        <taxon>Sordariomycetes</taxon>
        <taxon>Xylariomycetidae</taxon>
        <taxon>Xylariales</taxon>
        <taxon>Xylariaceae</taxon>
        <taxon>Nemania</taxon>
    </lineage>
</organism>
<name>A0ACC2HXN6_9PEZI</name>
<reference evidence="1" key="1">
    <citation type="submission" date="2022-11" db="EMBL/GenBank/DDBJ databases">
        <title>Genome Sequence of Nemania bipapillata.</title>
        <authorList>
            <person name="Buettner E."/>
        </authorList>
    </citation>
    <scope>NUCLEOTIDE SEQUENCE</scope>
    <source>
        <strain evidence="1">CP14</strain>
    </source>
</reference>
<sequence>MRVSIVSLLATTLAISVSATGVQYTVITIETSQDESNPDGANSTIVVPVGPLYKNKTALASVSKLSILRDDSVSCIPYYAEIATGPHGNPFTFGHPVEFPDDPVVVGSIMCTGAMGQEAITNVSRKSTTP</sequence>
<gene>
    <name evidence="1" type="ORF">ONZ43_g6606</name>
</gene>
<protein>
    <submittedName>
        <fullName evidence="1">Uncharacterized protein</fullName>
    </submittedName>
</protein>